<protein>
    <submittedName>
        <fullName evidence="2">Uncharacterized protein</fullName>
    </submittedName>
</protein>
<reference evidence="2 3" key="1">
    <citation type="submission" date="2024-02" db="EMBL/GenBank/DDBJ databases">
        <authorList>
            <person name="Daric V."/>
            <person name="Darras S."/>
        </authorList>
    </citation>
    <scope>NUCLEOTIDE SEQUENCE [LARGE SCALE GENOMIC DNA]</scope>
</reference>
<feature type="region of interest" description="Disordered" evidence="1">
    <location>
        <begin position="53"/>
        <end position="73"/>
    </location>
</feature>
<feature type="compositionally biased region" description="Polar residues" evidence="1">
    <location>
        <begin position="57"/>
        <end position="73"/>
    </location>
</feature>
<sequence length="73" mass="8609">MRNTSPLRGKPISEDIYLTETLGLHPQENYYEIKQLFPAFSWFCVKYYKNGDEYKTSRSGWPSGQRRQTQAEA</sequence>
<organism evidence="2 3">
    <name type="scientific">Clavelina lepadiformis</name>
    <name type="common">Light-bulb sea squirt</name>
    <name type="synonym">Ascidia lepadiformis</name>
    <dbReference type="NCBI Taxonomy" id="159417"/>
    <lineage>
        <taxon>Eukaryota</taxon>
        <taxon>Metazoa</taxon>
        <taxon>Chordata</taxon>
        <taxon>Tunicata</taxon>
        <taxon>Ascidiacea</taxon>
        <taxon>Aplousobranchia</taxon>
        <taxon>Clavelinidae</taxon>
        <taxon>Clavelina</taxon>
    </lineage>
</organism>
<dbReference type="Proteomes" id="UP001642483">
    <property type="component" value="Unassembled WGS sequence"/>
</dbReference>
<name>A0ABP0EXE9_CLALP</name>
<gene>
    <name evidence="2" type="ORF">CVLEPA_LOCUS321</name>
</gene>
<evidence type="ECO:0000313" key="3">
    <source>
        <dbReference type="Proteomes" id="UP001642483"/>
    </source>
</evidence>
<dbReference type="EMBL" id="CAWYQH010000001">
    <property type="protein sequence ID" value="CAK8671271.1"/>
    <property type="molecule type" value="Genomic_DNA"/>
</dbReference>
<comment type="caution">
    <text evidence="2">The sequence shown here is derived from an EMBL/GenBank/DDBJ whole genome shotgun (WGS) entry which is preliminary data.</text>
</comment>
<evidence type="ECO:0000313" key="2">
    <source>
        <dbReference type="EMBL" id="CAK8671271.1"/>
    </source>
</evidence>
<keyword evidence="3" id="KW-1185">Reference proteome</keyword>
<accession>A0ABP0EXE9</accession>
<proteinExistence type="predicted"/>
<evidence type="ECO:0000256" key="1">
    <source>
        <dbReference type="SAM" id="MobiDB-lite"/>
    </source>
</evidence>